<evidence type="ECO:0000313" key="3">
    <source>
        <dbReference type="Proteomes" id="UP000321275"/>
    </source>
</evidence>
<dbReference type="GO" id="GO:0003677">
    <property type="term" value="F:DNA binding"/>
    <property type="evidence" value="ECO:0007669"/>
    <property type="project" value="InterPro"/>
</dbReference>
<accession>A0A510XCL5</accession>
<dbReference type="AlphaFoldDB" id="A0A510XCL5"/>
<reference evidence="2 3" key="1">
    <citation type="submission" date="2019-07" db="EMBL/GenBank/DDBJ databases">
        <title>Whole genome shotgun sequence of Halomonas pacifica NBRC 102220.</title>
        <authorList>
            <person name="Hosoyama A."/>
            <person name="Uohara A."/>
            <person name="Ohji S."/>
            <person name="Ichikawa N."/>
        </authorList>
    </citation>
    <scope>NUCLEOTIDE SEQUENCE [LARGE SCALE GENOMIC DNA]</scope>
    <source>
        <strain evidence="2 3">NBRC 102220</strain>
    </source>
</reference>
<gene>
    <name evidence="2" type="ORF">HPA02_34720</name>
</gene>
<evidence type="ECO:0008006" key="4">
    <source>
        <dbReference type="Google" id="ProtNLM"/>
    </source>
</evidence>
<evidence type="ECO:0000256" key="1">
    <source>
        <dbReference type="SAM" id="MobiDB-lite"/>
    </source>
</evidence>
<organism evidence="2 3">
    <name type="scientific">Bisbaumannia pacifica</name>
    <dbReference type="NCBI Taxonomy" id="77098"/>
    <lineage>
        <taxon>Bacteria</taxon>
        <taxon>Pseudomonadati</taxon>
        <taxon>Pseudomonadota</taxon>
        <taxon>Gammaproteobacteria</taxon>
        <taxon>Oceanospirillales</taxon>
        <taxon>Halomonadaceae</taxon>
        <taxon>Bisbaumannia</taxon>
    </lineage>
</organism>
<protein>
    <recommendedName>
        <fullName evidence="4">Phage recombination protein Bet</fullName>
    </recommendedName>
</protein>
<comment type="caution">
    <text evidence="2">The sequence shown here is derived from an EMBL/GenBank/DDBJ whole genome shotgun (WGS) entry which is preliminary data.</text>
</comment>
<sequence length="247" mass="27157">MTALTRQTGSGFALQPNSMGEAMQMAEMLSNSQMVPKNYQNRPQDTLVAMMMGSELGLNPIQALQNIAVINGKPAIYGDALLALVQSHPRFGGHEESFDDAAMIATCTVWRKGDPTKHTVKFSQEDAQKAGLWGKSGPWQSYPKRMLMWRARGYALRDKFADALGGLITVEEARDIPPEQDITPPRAEPAELPHYPAESFDQNLPKWHSAIKNGKATPEQIIAKVESKAPLTDEQKQAIKSIAEEAA</sequence>
<dbReference type="Proteomes" id="UP000321275">
    <property type="component" value="Unassembled WGS sequence"/>
</dbReference>
<feature type="region of interest" description="Disordered" evidence="1">
    <location>
        <begin position="178"/>
        <end position="199"/>
    </location>
</feature>
<dbReference type="GO" id="GO:0006259">
    <property type="term" value="P:DNA metabolic process"/>
    <property type="evidence" value="ECO:0007669"/>
    <property type="project" value="InterPro"/>
</dbReference>
<dbReference type="OrthoDB" id="8909920at2"/>
<proteinExistence type="predicted"/>
<evidence type="ECO:0000313" key="2">
    <source>
        <dbReference type="EMBL" id="GEK49189.1"/>
    </source>
</evidence>
<dbReference type="InterPro" id="IPR018330">
    <property type="entry name" value="RecT_fam"/>
</dbReference>
<dbReference type="Pfam" id="PF03837">
    <property type="entry name" value="RecT"/>
    <property type="match status" value="1"/>
</dbReference>
<dbReference type="RefSeq" id="WP_146804501.1">
    <property type="nucleotide sequence ID" value="NZ_BJUK01000077.1"/>
</dbReference>
<dbReference type="EMBL" id="BJUK01000077">
    <property type="protein sequence ID" value="GEK49189.1"/>
    <property type="molecule type" value="Genomic_DNA"/>
</dbReference>
<name>A0A510XCL5_9GAMM</name>
<keyword evidence="3" id="KW-1185">Reference proteome</keyword>